<reference evidence="3" key="1">
    <citation type="journal article" date="2017" name="Nat. Ecol. Evol.">
        <title>Genome expansion and lineage-specific genetic innovations in the forest pathogenic fungi Armillaria.</title>
        <authorList>
            <person name="Sipos G."/>
            <person name="Prasanna A.N."/>
            <person name="Walter M.C."/>
            <person name="O'Connor E."/>
            <person name="Balint B."/>
            <person name="Krizsan K."/>
            <person name="Kiss B."/>
            <person name="Hess J."/>
            <person name="Varga T."/>
            <person name="Slot J."/>
            <person name="Riley R."/>
            <person name="Boka B."/>
            <person name="Rigling D."/>
            <person name="Barry K."/>
            <person name="Lee J."/>
            <person name="Mihaltcheva S."/>
            <person name="LaButti K."/>
            <person name="Lipzen A."/>
            <person name="Waldron R."/>
            <person name="Moloney N.M."/>
            <person name="Sperisen C."/>
            <person name="Kredics L."/>
            <person name="Vagvoelgyi C."/>
            <person name="Patrignani A."/>
            <person name="Fitzpatrick D."/>
            <person name="Nagy I."/>
            <person name="Doyle S."/>
            <person name="Anderson J.B."/>
            <person name="Grigoriev I.V."/>
            <person name="Gueldener U."/>
            <person name="Muensterkoetter M."/>
            <person name="Nagy L.G."/>
        </authorList>
    </citation>
    <scope>NUCLEOTIDE SEQUENCE [LARGE SCALE GENOMIC DNA]</scope>
    <source>
        <strain evidence="3">Ar21-2</strain>
    </source>
</reference>
<dbReference type="AlphaFoldDB" id="A0A2H3D0Q0"/>
<dbReference type="EMBL" id="KZ293671">
    <property type="protein sequence ID" value="PBK88835.1"/>
    <property type="molecule type" value="Genomic_DNA"/>
</dbReference>
<evidence type="ECO:0000256" key="1">
    <source>
        <dbReference type="SAM" id="MobiDB-lite"/>
    </source>
</evidence>
<protein>
    <submittedName>
        <fullName evidence="2">Uncharacterized protein</fullName>
    </submittedName>
</protein>
<proteinExistence type="predicted"/>
<keyword evidence="3" id="KW-1185">Reference proteome</keyword>
<sequence length="171" mass="18748">MRLALSAVTNTFVAKPTFYVCHSVGRQPFFGEGSRQNSGEGMAKPYSRRLSVASNLNEINHYTIKGFNTTGSMVFATELAPEEAVGFYLKPSYISITILTKGMKGRGADKFALVLEKSLSTLLDAGIHPKYGGYCSKKFWYRYFNTRNSATDGTTDASPAPPESTSTRDKS</sequence>
<dbReference type="InParanoid" id="A0A2H3D0Q0"/>
<accession>A0A2H3D0Q0</accession>
<dbReference type="Proteomes" id="UP000217790">
    <property type="component" value="Unassembled WGS sequence"/>
</dbReference>
<gene>
    <name evidence="2" type="ORF">ARMGADRAFT_1033812</name>
</gene>
<evidence type="ECO:0000313" key="3">
    <source>
        <dbReference type="Proteomes" id="UP000217790"/>
    </source>
</evidence>
<evidence type="ECO:0000313" key="2">
    <source>
        <dbReference type="EMBL" id="PBK88835.1"/>
    </source>
</evidence>
<organism evidence="2 3">
    <name type="scientific">Armillaria gallica</name>
    <name type="common">Bulbous honey fungus</name>
    <name type="synonym">Armillaria bulbosa</name>
    <dbReference type="NCBI Taxonomy" id="47427"/>
    <lineage>
        <taxon>Eukaryota</taxon>
        <taxon>Fungi</taxon>
        <taxon>Dikarya</taxon>
        <taxon>Basidiomycota</taxon>
        <taxon>Agaricomycotina</taxon>
        <taxon>Agaricomycetes</taxon>
        <taxon>Agaricomycetidae</taxon>
        <taxon>Agaricales</taxon>
        <taxon>Marasmiineae</taxon>
        <taxon>Physalacriaceae</taxon>
        <taxon>Armillaria</taxon>
    </lineage>
</organism>
<feature type="region of interest" description="Disordered" evidence="1">
    <location>
        <begin position="151"/>
        <end position="171"/>
    </location>
</feature>
<name>A0A2H3D0Q0_ARMGA</name>